<evidence type="ECO:0000313" key="1">
    <source>
        <dbReference type="EMBL" id="TVU33314.1"/>
    </source>
</evidence>
<feature type="non-terminal residue" evidence="1">
    <location>
        <position position="1"/>
    </location>
</feature>
<gene>
    <name evidence="1" type="ORF">EJB05_25124</name>
</gene>
<protein>
    <submittedName>
        <fullName evidence="1">Uncharacterized protein</fullName>
    </submittedName>
</protein>
<accession>A0A5J9VCZ5</accession>
<sequence length="110" mass="13058">MFRDDGDDGFVYDDFNLTVESDTEKASDYDDSDSNSFVDHSKVLYLQCLMKIEELEKLKKKLSHSLFHQIPNVMVNWDTYVEYPVGEEPRDMEFDQFKLLHPQMPRQDNL</sequence>
<dbReference type="AlphaFoldDB" id="A0A5J9VCZ5"/>
<organism evidence="1 2">
    <name type="scientific">Eragrostis curvula</name>
    <name type="common">weeping love grass</name>
    <dbReference type="NCBI Taxonomy" id="38414"/>
    <lineage>
        <taxon>Eukaryota</taxon>
        <taxon>Viridiplantae</taxon>
        <taxon>Streptophyta</taxon>
        <taxon>Embryophyta</taxon>
        <taxon>Tracheophyta</taxon>
        <taxon>Spermatophyta</taxon>
        <taxon>Magnoliopsida</taxon>
        <taxon>Liliopsida</taxon>
        <taxon>Poales</taxon>
        <taxon>Poaceae</taxon>
        <taxon>PACMAD clade</taxon>
        <taxon>Chloridoideae</taxon>
        <taxon>Eragrostideae</taxon>
        <taxon>Eragrostidinae</taxon>
        <taxon>Eragrostis</taxon>
    </lineage>
</organism>
<name>A0A5J9VCZ5_9POAL</name>
<comment type="caution">
    <text evidence="1">The sequence shown here is derived from an EMBL/GenBank/DDBJ whole genome shotgun (WGS) entry which is preliminary data.</text>
</comment>
<proteinExistence type="predicted"/>
<reference evidence="1 2" key="1">
    <citation type="journal article" date="2019" name="Sci. Rep.">
        <title>A high-quality genome of Eragrostis curvula grass provides insights into Poaceae evolution and supports new strategies to enhance forage quality.</title>
        <authorList>
            <person name="Carballo J."/>
            <person name="Santos B.A.C.M."/>
            <person name="Zappacosta D."/>
            <person name="Garbus I."/>
            <person name="Selva J.P."/>
            <person name="Gallo C.A."/>
            <person name="Diaz A."/>
            <person name="Albertini E."/>
            <person name="Caccamo M."/>
            <person name="Echenique V."/>
        </authorList>
    </citation>
    <scope>NUCLEOTIDE SEQUENCE [LARGE SCALE GENOMIC DNA]</scope>
    <source>
        <strain evidence="2">cv. Victoria</strain>
        <tissue evidence="1">Leaf</tissue>
    </source>
</reference>
<evidence type="ECO:0000313" key="2">
    <source>
        <dbReference type="Proteomes" id="UP000324897"/>
    </source>
</evidence>
<dbReference type="Gramene" id="TVU33314">
    <property type="protein sequence ID" value="TVU33314"/>
    <property type="gene ID" value="EJB05_25124"/>
</dbReference>
<keyword evidence="2" id="KW-1185">Reference proteome</keyword>
<dbReference type="EMBL" id="RWGY01000011">
    <property type="protein sequence ID" value="TVU33314.1"/>
    <property type="molecule type" value="Genomic_DNA"/>
</dbReference>
<dbReference type="Proteomes" id="UP000324897">
    <property type="component" value="Chromosome 1"/>
</dbReference>